<dbReference type="GO" id="GO:0003677">
    <property type="term" value="F:DNA binding"/>
    <property type="evidence" value="ECO:0007669"/>
    <property type="project" value="UniProtKB-KW"/>
</dbReference>
<dbReference type="InterPro" id="IPR002104">
    <property type="entry name" value="Integrase_catalytic"/>
</dbReference>
<dbReference type="PROSITE" id="PS51898">
    <property type="entry name" value="TYR_RECOMBINASE"/>
    <property type="match status" value="1"/>
</dbReference>
<dbReference type="PANTHER" id="PTHR30349">
    <property type="entry name" value="PHAGE INTEGRASE-RELATED"/>
    <property type="match status" value="1"/>
</dbReference>
<dbReference type="Proteomes" id="UP000287394">
    <property type="component" value="Chromosome"/>
</dbReference>
<dbReference type="InterPro" id="IPR011010">
    <property type="entry name" value="DNA_brk_join_enz"/>
</dbReference>
<dbReference type="Gene3D" id="1.10.443.10">
    <property type="entry name" value="Intergrase catalytic core"/>
    <property type="match status" value="1"/>
</dbReference>
<evidence type="ECO:0000313" key="4">
    <source>
        <dbReference type="EMBL" id="BDI33348.1"/>
    </source>
</evidence>
<dbReference type="PANTHER" id="PTHR30349:SF41">
    <property type="entry name" value="INTEGRASE_RECOMBINASE PROTEIN MJ0367-RELATED"/>
    <property type="match status" value="1"/>
</dbReference>
<protein>
    <submittedName>
        <fullName evidence="4">Integrase</fullName>
    </submittedName>
</protein>
<dbReference type="EMBL" id="AP025739">
    <property type="protein sequence ID" value="BDI33348.1"/>
    <property type="molecule type" value="Genomic_DNA"/>
</dbReference>
<keyword evidence="3" id="KW-0233">DNA recombination</keyword>
<dbReference type="InterPro" id="IPR050090">
    <property type="entry name" value="Tyrosine_recombinase_XerCD"/>
</dbReference>
<dbReference type="OrthoDB" id="9801717at2"/>
<dbReference type="CDD" id="cd00397">
    <property type="entry name" value="DNA_BRE_C"/>
    <property type="match status" value="1"/>
</dbReference>
<comment type="similarity">
    <text evidence="1">Belongs to the 'phage' integrase family.</text>
</comment>
<evidence type="ECO:0000256" key="1">
    <source>
        <dbReference type="ARBA" id="ARBA00008857"/>
    </source>
</evidence>
<dbReference type="GO" id="GO:0006310">
    <property type="term" value="P:DNA recombination"/>
    <property type="evidence" value="ECO:0007669"/>
    <property type="project" value="UniProtKB-KW"/>
</dbReference>
<keyword evidence="5" id="KW-1185">Reference proteome</keyword>
<dbReference type="InterPro" id="IPR013762">
    <property type="entry name" value="Integrase-like_cat_sf"/>
</dbReference>
<dbReference type="AlphaFoldDB" id="A0A402CNP5"/>
<proteinExistence type="inferred from homology"/>
<dbReference type="Pfam" id="PF00589">
    <property type="entry name" value="Phage_integrase"/>
    <property type="match status" value="1"/>
</dbReference>
<evidence type="ECO:0000313" key="5">
    <source>
        <dbReference type="Proteomes" id="UP000287394"/>
    </source>
</evidence>
<dbReference type="SUPFAM" id="SSF56349">
    <property type="entry name" value="DNA breaking-rejoining enzymes"/>
    <property type="match status" value="1"/>
</dbReference>
<sequence length="351" mass="38154">MDTENPIIVLPSGAHVEYSDRLVNAAADGVNEAGDLLRLGEPPPLCEHPAAVYLASLAPGSRRTMRQALGTMAEILSNGECDIMTLDWAALRYKHTSALRAVLLESYETTTVKKMIAALKRVLQESWRLGLMSAEDYHRAADLSVKVGTRLPRGRDISEGEMRSLFKACKKDQTLRGRRDAAILAVLNGCGIREQEIADLIVGDYVPDTGEVTIRAGKGDKQRVVYSPDGTMAAMDDYLAHLVSHGPVYLAKAAPLFPAINKGGRVGRNNITAGAIYLIVKARGKKAMVDELTVHDFRRSFVGNSLDAGEDIVTVQKACGHADVKTTANYDRRGKRKLRGLAGKLVVPYES</sequence>
<dbReference type="KEGG" id="ccot:CCAX7_53990"/>
<evidence type="ECO:0000256" key="3">
    <source>
        <dbReference type="ARBA" id="ARBA00023172"/>
    </source>
</evidence>
<gene>
    <name evidence="4" type="ORF">CCAX7_53990</name>
</gene>
<organism evidence="4 5">
    <name type="scientific">Capsulimonas corticalis</name>
    <dbReference type="NCBI Taxonomy" id="2219043"/>
    <lineage>
        <taxon>Bacteria</taxon>
        <taxon>Bacillati</taxon>
        <taxon>Armatimonadota</taxon>
        <taxon>Armatimonadia</taxon>
        <taxon>Capsulimonadales</taxon>
        <taxon>Capsulimonadaceae</taxon>
        <taxon>Capsulimonas</taxon>
    </lineage>
</organism>
<keyword evidence="2" id="KW-0238">DNA-binding</keyword>
<reference evidence="4 5" key="1">
    <citation type="journal article" date="2019" name="Int. J. Syst. Evol. Microbiol.">
        <title>Capsulimonas corticalis gen. nov., sp. nov., an aerobic capsulated bacterium, of a novel bacterial order, Capsulimonadales ord. nov., of the class Armatimonadia of the phylum Armatimonadetes.</title>
        <authorList>
            <person name="Li J."/>
            <person name="Kudo C."/>
            <person name="Tonouchi A."/>
        </authorList>
    </citation>
    <scope>NUCLEOTIDE SEQUENCE [LARGE SCALE GENOMIC DNA]</scope>
    <source>
        <strain evidence="4 5">AX-7</strain>
    </source>
</reference>
<name>A0A402CNP5_9BACT</name>
<dbReference type="GO" id="GO:0015074">
    <property type="term" value="P:DNA integration"/>
    <property type="evidence" value="ECO:0007669"/>
    <property type="project" value="InterPro"/>
</dbReference>
<evidence type="ECO:0000256" key="2">
    <source>
        <dbReference type="ARBA" id="ARBA00023125"/>
    </source>
</evidence>
<accession>A0A402CNP5</accession>